<keyword evidence="5" id="KW-0687">Ribonucleoprotein</keyword>
<dbReference type="InterPro" id="IPR020069">
    <property type="entry name" value="Ribosomal_bL9_C"/>
</dbReference>
<dbReference type="GO" id="GO:0005840">
    <property type="term" value="C:ribosome"/>
    <property type="evidence" value="ECO:0007669"/>
    <property type="project" value="UniProtKB-KW"/>
</dbReference>
<gene>
    <name evidence="8" type="ORF">METZ01_LOCUS20085</name>
</gene>
<dbReference type="Pfam" id="PF01281">
    <property type="entry name" value="Ribosomal_L9_N"/>
    <property type="match status" value="1"/>
</dbReference>
<sequence length="185" mass="20621">VKLILTEDVPSLGSLGDTIDVKPGYGRNYLLPQGIALLATGKVSKELRHRLQHIEKLRSGKIAVAHEEAEKLNTVNLEVTRKAGPGGKLFGSVTNRDLRDLLKEKEFDFERRAIQLSSPIRNVGNHEFTIRVHSEVSVTMQIKVIGDSDKTAVKTAAVDEPTEKSEEETKIDNEELEKLEENEQV</sequence>
<dbReference type="InterPro" id="IPR009027">
    <property type="entry name" value="Ribosomal_bL9/RNase_H1_N"/>
</dbReference>
<evidence type="ECO:0000256" key="2">
    <source>
        <dbReference type="ARBA" id="ARBA00022730"/>
    </source>
</evidence>
<dbReference type="PANTHER" id="PTHR21368">
    <property type="entry name" value="50S RIBOSOMAL PROTEIN L9"/>
    <property type="match status" value="1"/>
</dbReference>
<feature type="region of interest" description="Disordered" evidence="6">
    <location>
        <begin position="150"/>
        <end position="185"/>
    </location>
</feature>
<dbReference type="InterPro" id="IPR020594">
    <property type="entry name" value="Ribosomal_bL9_bac/chp"/>
</dbReference>
<keyword evidence="2" id="KW-0699">rRNA-binding</keyword>
<organism evidence="8">
    <name type="scientific">marine metagenome</name>
    <dbReference type="NCBI Taxonomy" id="408172"/>
    <lineage>
        <taxon>unclassified sequences</taxon>
        <taxon>metagenomes</taxon>
        <taxon>ecological metagenomes</taxon>
    </lineage>
</organism>
<dbReference type="InterPro" id="IPR020070">
    <property type="entry name" value="Ribosomal_bL9_N"/>
</dbReference>
<dbReference type="InterPro" id="IPR036935">
    <property type="entry name" value="Ribosomal_bL9_N_sf"/>
</dbReference>
<dbReference type="PROSITE" id="PS00651">
    <property type="entry name" value="RIBOSOMAL_L9"/>
    <property type="match status" value="1"/>
</dbReference>
<evidence type="ECO:0000313" key="8">
    <source>
        <dbReference type="EMBL" id="SUZ67231.1"/>
    </source>
</evidence>
<dbReference type="GO" id="GO:1990904">
    <property type="term" value="C:ribonucleoprotein complex"/>
    <property type="evidence" value="ECO:0007669"/>
    <property type="project" value="UniProtKB-KW"/>
</dbReference>
<dbReference type="EMBL" id="UINC01001006">
    <property type="protein sequence ID" value="SUZ67231.1"/>
    <property type="molecule type" value="Genomic_DNA"/>
</dbReference>
<dbReference type="InterPro" id="IPR036791">
    <property type="entry name" value="Ribosomal_bL9_C_sf"/>
</dbReference>
<dbReference type="SUPFAM" id="SSF55653">
    <property type="entry name" value="Ribosomal protein L9 C-domain"/>
    <property type="match status" value="1"/>
</dbReference>
<dbReference type="GO" id="GO:0019843">
    <property type="term" value="F:rRNA binding"/>
    <property type="evidence" value="ECO:0007669"/>
    <property type="project" value="UniProtKB-KW"/>
</dbReference>
<dbReference type="InterPro" id="IPR000244">
    <property type="entry name" value="Ribosomal_bL9"/>
</dbReference>
<evidence type="ECO:0000256" key="5">
    <source>
        <dbReference type="ARBA" id="ARBA00023274"/>
    </source>
</evidence>
<accession>A0A381PJP2</accession>
<dbReference type="Gene3D" id="3.10.430.100">
    <property type="entry name" value="Ribosomal protein L9, C-terminal domain"/>
    <property type="match status" value="1"/>
</dbReference>
<dbReference type="GO" id="GO:0006412">
    <property type="term" value="P:translation"/>
    <property type="evidence" value="ECO:0007669"/>
    <property type="project" value="InterPro"/>
</dbReference>
<dbReference type="SUPFAM" id="SSF55658">
    <property type="entry name" value="L9 N-domain-like"/>
    <property type="match status" value="1"/>
</dbReference>
<evidence type="ECO:0000256" key="1">
    <source>
        <dbReference type="ARBA" id="ARBA00010605"/>
    </source>
</evidence>
<protein>
    <recommendedName>
        <fullName evidence="7">Ribosomal protein L9 domain-containing protein</fullName>
    </recommendedName>
</protein>
<proteinExistence type="inferred from homology"/>
<feature type="domain" description="Ribosomal protein L9" evidence="7">
    <location>
        <begin position="13"/>
        <end position="40"/>
    </location>
</feature>
<dbReference type="GO" id="GO:0003735">
    <property type="term" value="F:structural constituent of ribosome"/>
    <property type="evidence" value="ECO:0007669"/>
    <property type="project" value="InterPro"/>
</dbReference>
<evidence type="ECO:0000259" key="7">
    <source>
        <dbReference type="PROSITE" id="PS00651"/>
    </source>
</evidence>
<evidence type="ECO:0000256" key="4">
    <source>
        <dbReference type="ARBA" id="ARBA00022980"/>
    </source>
</evidence>
<dbReference type="Gene3D" id="3.40.5.10">
    <property type="entry name" value="Ribosomal protein L9, N-terminal domain"/>
    <property type="match status" value="1"/>
</dbReference>
<name>A0A381PJP2_9ZZZZ</name>
<reference evidence="8" key="1">
    <citation type="submission" date="2018-05" db="EMBL/GenBank/DDBJ databases">
        <authorList>
            <person name="Lanie J.A."/>
            <person name="Ng W.-L."/>
            <person name="Kazmierczak K.M."/>
            <person name="Andrzejewski T.M."/>
            <person name="Davidsen T.M."/>
            <person name="Wayne K.J."/>
            <person name="Tettelin H."/>
            <person name="Glass J.I."/>
            <person name="Rusch D."/>
            <person name="Podicherti R."/>
            <person name="Tsui H.-C.T."/>
            <person name="Winkler M.E."/>
        </authorList>
    </citation>
    <scope>NUCLEOTIDE SEQUENCE</scope>
</reference>
<keyword evidence="3" id="KW-0694">RNA-binding</keyword>
<feature type="compositionally biased region" description="Basic and acidic residues" evidence="6">
    <location>
        <begin position="161"/>
        <end position="173"/>
    </location>
</feature>
<feature type="non-terminal residue" evidence="8">
    <location>
        <position position="1"/>
    </location>
</feature>
<dbReference type="NCBIfam" id="TIGR00158">
    <property type="entry name" value="L9"/>
    <property type="match status" value="1"/>
</dbReference>
<comment type="similarity">
    <text evidence="1">Belongs to the bacterial ribosomal protein bL9 family.</text>
</comment>
<dbReference type="Pfam" id="PF03948">
    <property type="entry name" value="Ribosomal_L9_C"/>
    <property type="match status" value="1"/>
</dbReference>
<feature type="compositionally biased region" description="Acidic residues" evidence="6">
    <location>
        <begin position="174"/>
        <end position="185"/>
    </location>
</feature>
<dbReference type="HAMAP" id="MF_00503">
    <property type="entry name" value="Ribosomal_bL9"/>
    <property type="match status" value="1"/>
</dbReference>
<evidence type="ECO:0000256" key="3">
    <source>
        <dbReference type="ARBA" id="ARBA00022884"/>
    </source>
</evidence>
<keyword evidence="4" id="KW-0689">Ribosomal protein</keyword>
<evidence type="ECO:0000256" key="6">
    <source>
        <dbReference type="SAM" id="MobiDB-lite"/>
    </source>
</evidence>
<dbReference type="AlphaFoldDB" id="A0A381PJP2"/>